<reference evidence="2 3" key="1">
    <citation type="submission" date="2018-04" db="EMBL/GenBank/DDBJ databases">
        <title>Active sludge and wastewater microbial communities from Klosterneuburg, Austria.</title>
        <authorList>
            <person name="Wagner M."/>
        </authorList>
    </citation>
    <scope>NUCLEOTIDE SEQUENCE [LARGE SCALE GENOMIC DNA]</scope>
    <source>
        <strain evidence="2 3">Nm49</strain>
    </source>
</reference>
<comment type="caution">
    <text evidence="2">The sequence shown here is derived from an EMBL/GenBank/DDBJ whole genome shotgun (WGS) entry which is preliminary data.</text>
</comment>
<dbReference type="AlphaFoldDB" id="A0A2T5HXW7"/>
<keyword evidence="1" id="KW-0472">Membrane</keyword>
<gene>
    <name evidence="2" type="ORF">C8R26_11719</name>
</gene>
<organism evidence="2 3">
    <name type="scientific">Nitrosomonas oligotropha</name>
    <dbReference type="NCBI Taxonomy" id="42354"/>
    <lineage>
        <taxon>Bacteria</taxon>
        <taxon>Pseudomonadati</taxon>
        <taxon>Pseudomonadota</taxon>
        <taxon>Betaproteobacteria</taxon>
        <taxon>Nitrosomonadales</taxon>
        <taxon>Nitrosomonadaceae</taxon>
        <taxon>Nitrosomonas</taxon>
    </lineage>
</organism>
<evidence type="ECO:0000256" key="1">
    <source>
        <dbReference type="SAM" id="Phobius"/>
    </source>
</evidence>
<evidence type="ECO:0008006" key="4">
    <source>
        <dbReference type="Google" id="ProtNLM"/>
    </source>
</evidence>
<dbReference type="RefSeq" id="WP_107803690.1">
    <property type="nucleotide sequence ID" value="NZ_QAOI01000017.1"/>
</dbReference>
<proteinExistence type="predicted"/>
<evidence type="ECO:0000313" key="3">
    <source>
        <dbReference type="Proteomes" id="UP000244128"/>
    </source>
</evidence>
<keyword evidence="1" id="KW-0812">Transmembrane</keyword>
<sequence length="242" mass="27456">MPDLNRCDEKQSDNIHSTELNVYLECGVVALLILLIDLATPLGIANGILYVIVVLISLRSPEKRFTLIIAVICTLLVGIGYLGSPSSEIPLYQVFANRFLALFVIWLTAILALKQRDKTAALHQARLKYLQSVKEIEMREEKLRVLKATMRTVQDITGNFLNNLHFFKLEIEKNNTLTPESAAKLDELIHDTSQRLNKLGDLEEIREKKMAGDMIGIEYEHSLINEATIQRVEPNENITKEE</sequence>
<keyword evidence="1" id="KW-1133">Transmembrane helix</keyword>
<name>A0A2T5HXW7_9PROT</name>
<protein>
    <recommendedName>
        <fullName evidence="4">Histidine kinase</fullName>
    </recommendedName>
</protein>
<evidence type="ECO:0000313" key="2">
    <source>
        <dbReference type="EMBL" id="PTQ76426.1"/>
    </source>
</evidence>
<feature type="transmembrane region" description="Helical" evidence="1">
    <location>
        <begin position="65"/>
        <end position="83"/>
    </location>
</feature>
<dbReference type="EMBL" id="QAOI01000017">
    <property type="protein sequence ID" value="PTQ76426.1"/>
    <property type="molecule type" value="Genomic_DNA"/>
</dbReference>
<feature type="transmembrane region" description="Helical" evidence="1">
    <location>
        <begin position="28"/>
        <end position="58"/>
    </location>
</feature>
<feature type="transmembrane region" description="Helical" evidence="1">
    <location>
        <begin position="95"/>
        <end position="113"/>
    </location>
</feature>
<accession>A0A2T5HXW7</accession>
<dbReference type="Proteomes" id="UP000244128">
    <property type="component" value="Unassembled WGS sequence"/>
</dbReference>